<evidence type="ECO:0000313" key="2">
    <source>
        <dbReference type="EMBL" id="BDX06483.1"/>
    </source>
</evidence>
<protein>
    <submittedName>
        <fullName evidence="2">Uncharacterized protein</fullName>
    </submittedName>
</protein>
<name>A0AA48KQG7_9ALTE</name>
<keyword evidence="3" id="KW-1185">Reference proteome</keyword>
<dbReference type="Proteomes" id="UP001333710">
    <property type="component" value="Chromosome"/>
</dbReference>
<dbReference type="KEGG" id="pmaw:MACH26_20040"/>
<feature type="signal peptide" evidence="1">
    <location>
        <begin position="1"/>
        <end position="21"/>
    </location>
</feature>
<organism evidence="2 3">
    <name type="scientific">Planctobacterium marinum</name>
    <dbReference type="NCBI Taxonomy" id="1631968"/>
    <lineage>
        <taxon>Bacteria</taxon>
        <taxon>Pseudomonadati</taxon>
        <taxon>Pseudomonadota</taxon>
        <taxon>Gammaproteobacteria</taxon>
        <taxon>Alteromonadales</taxon>
        <taxon>Alteromonadaceae</taxon>
        <taxon>Planctobacterium</taxon>
    </lineage>
</organism>
<proteinExistence type="predicted"/>
<feature type="chain" id="PRO_5041311567" evidence="1">
    <location>
        <begin position="22"/>
        <end position="338"/>
    </location>
</feature>
<dbReference type="RefSeq" id="WP_338292499.1">
    <property type="nucleotide sequence ID" value="NZ_AP027272.1"/>
</dbReference>
<evidence type="ECO:0000313" key="3">
    <source>
        <dbReference type="Proteomes" id="UP001333710"/>
    </source>
</evidence>
<dbReference type="EMBL" id="AP027272">
    <property type="protein sequence ID" value="BDX06483.1"/>
    <property type="molecule type" value="Genomic_DNA"/>
</dbReference>
<gene>
    <name evidence="2" type="ORF">MACH26_20040</name>
</gene>
<reference evidence="2" key="1">
    <citation type="submission" date="2023-01" db="EMBL/GenBank/DDBJ databases">
        <title>Complete genome sequence of Planctobacterium marinum strain Dej080120_11.</title>
        <authorList>
            <person name="Ueki S."/>
            <person name="Maruyama F."/>
        </authorList>
    </citation>
    <scope>NUCLEOTIDE SEQUENCE</scope>
    <source>
        <strain evidence="2">Dej080120_11</strain>
    </source>
</reference>
<evidence type="ECO:0000256" key="1">
    <source>
        <dbReference type="SAM" id="SignalP"/>
    </source>
</evidence>
<dbReference type="AlphaFoldDB" id="A0AA48KQG7"/>
<keyword evidence="1" id="KW-0732">Signal</keyword>
<accession>A0AA48KQG7</accession>
<sequence>MKKTIATLFSLMGLAAASTQAATIETCTMDYKGSINAVYLNGDKVTGIAKVFASSDKDDPFTLIDSNGIEHVRHGTITTTLDLTDFALNGTCHFENRFTPLHSIDEDSPWRQFQMHRGSYYDSTILAKYDHAGVQADLLIANGWTWGDDLSSIHVFEMVDGNFSPVKFDIDTGNGQLPPYKAGNRTMSMAGDGGHWRYRASAVSADGRLIVGYAKLDETVTFSSGTKIRRGHKFGMMWQIAPSCDINKGKCNNESASRLTSGSSKTGSIQVQMLSDTQPTRNSSDKATDPELNQFDLIEYQKKNLLEDVYSVTDLGDSKYLINGSSANGKAMIVRVTL</sequence>